<comment type="catalytic activity">
    <reaction evidence="10">
        <text>a (3R)-hydroxyacyl-[ACP] + L-ornithine = a lyso-ornithine lipid + holo-[ACP] + H(+)</text>
        <dbReference type="Rhea" id="RHEA:20633"/>
        <dbReference type="Rhea" id="RHEA-COMP:9685"/>
        <dbReference type="Rhea" id="RHEA-COMP:9945"/>
        <dbReference type="ChEBI" id="CHEBI:15378"/>
        <dbReference type="ChEBI" id="CHEBI:46911"/>
        <dbReference type="ChEBI" id="CHEBI:64479"/>
        <dbReference type="ChEBI" id="CHEBI:78827"/>
        <dbReference type="ChEBI" id="CHEBI:138482"/>
        <dbReference type="EC" id="2.3.2.30"/>
    </reaction>
    <physiologicalReaction direction="left-to-right" evidence="10">
        <dbReference type="Rhea" id="RHEA:20634"/>
    </physiologicalReaction>
</comment>
<evidence type="ECO:0000256" key="9">
    <source>
        <dbReference type="ARBA" id="ARBA00045724"/>
    </source>
</evidence>
<organism evidence="11">
    <name type="scientific">Faucicola osloensis</name>
    <name type="common">Moraxella osloensis</name>
    <dbReference type="NCBI Taxonomy" id="34062"/>
    <lineage>
        <taxon>Bacteria</taxon>
        <taxon>Pseudomonadati</taxon>
        <taxon>Pseudomonadota</taxon>
        <taxon>Gammaproteobacteria</taxon>
        <taxon>Moraxellales</taxon>
        <taxon>Moraxellaceae</taxon>
        <taxon>Faucicola</taxon>
    </lineage>
</organism>
<comment type="caution">
    <text evidence="11">The sequence shown here is derived from an EMBL/GenBank/DDBJ whole genome shotgun (WGS) entry which is preliminary data.</text>
</comment>
<dbReference type="Gene3D" id="3.40.630.30">
    <property type="match status" value="1"/>
</dbReference>
<comment type="function">
    <text evidence="9">Catalyzes the first step in the biosynthesis of ornithine lipids, which are phosphorus-free membrane lipids. Catalyzes the 3-hydroxyacyl-acyl carrier protein-dependent acylation of ornithine to form lyso-ornithine lipid (LOL).</text>
</comment>
<evidence type="ECO:0000256" key="7">
    <source>
        <dbReference type="ARBA" id="ARBA00039058"/>
    </source>
</evidence>
<dbReference type="AlphaFoldDB" id="A0AA91FSL7"/>
<evidence type="ECO:0000256" key="10">
    <source>
        <dbReference type="ARBA" id="ARBA00047785"/>
    </source>
</evidence>
<evidence type="ECO:0000256" key="4">
    <source>
        <dbReference type="ARBA" id="ARBA00023098"/>
    </source>
</evidence>
<sequence length="346" mass="38888">MANAIAKTTIGNSKMTDFVEQTNFVGQNNGAKLYEDIATYPVDSLFNTQFIAQLLAHNFADMPVVETLAPLVKPTISRPSTRQRPLFKSVMVNVSEDKFSLQTEQHLLNAQRLRTLTFTQAFSVSFAGFHPSSEQPLDRDDFDNYCTHVVVYDETKQDSFGQPLAVATTRLLDKNGAIKAGHFYSEHEFRLGRLLDDYPYNVLEIGRTCVHPDYRGITTINHLWESIAAVAKAYNVNAFMGCASVPMEEGNVQNWLNNQLDSTKLDVKVTRKLPEDKLSAVDLAQVADVDLANPQNFALPALLKMYVKMGCSLGAAACYDPEFDCADVFVWLPFEQVKPRYQHYLH</sequence>
<comment type="pathway">
    <text evidence="1">Lipid metabolism.</text>
</comment>
<evidence type="ECO:0000256" key="3">
    <source>
        <dbReference type="ARBA" id="ARBA00022679"/>
    </source>
</evidence>
<keyword evidence="2" id="KW-0444">Lipid biosynthesis</keyword>
<dbReference type="EMBL" id="LZMT01000023">
    <property type="protein sequence ID" value="OBX63575.1"/>
    <property type="molecule type" value="Genomic_DNA"/>
</dbReference>
<name>A0AA91FSL7_FAUOS</name>
<dbReference type="EC" id="2.3.2.30" evidence="7"/>
<evidence type="ECO:0000256" key="8">
    <source>
        <dbReference type="ARBA" id="ARBA00039866"/>
    </source>
</evidence>
<dbReference type="GO" id="GO:0043810">
    <property type="term" value="F:ornithine-acyl [acyl carrier protein] N-acyltransferase activity"/>
    <property type="evidence" value="ECO:0007669"/>
    <property type="project" value="UniProtKB-EC"/>
</dbReference>
<dbReference type="GO" id="GO:0006629">
    <property type="term" value="P:lipid metabolic process"/>
    <property type="evidence" value="ECO:0007669"/>
    <property type="project" value="UniProtKB-KW"/>
</dbReference>
<accession>A0AA91FSL7</accession>
<evidence type="ECO:0000256" key="6">
    <source>
        <dbReference type="ARBA" id="ARBA00038095"/>
    </source>
</evidence>
<keyword evidence="3" id="KW-0808">Transferase</keyword>
<evidence type="ECO:0000256" key="2">
    <source>
        <dbReference type="ARBA" id="ARBA00022516"/>
    </source>
</evidence>
<evidence type="ECO:0000313" key="11">
    <source>
        <dbReference type="EMBL" id="OBX63575.1"/>
    </source>
</evidence>
<protein>
    <recommendedName>
        <fullName evidence="8">L-ornithine N(alpha)-acyltransferase</fullName>
        <ecNumber evidence="7">2.3.2.30</ecNumber>
    </recommendedName>
</protein>
<comment type="similarity">
    <text evidence="6">Belongs to the acetyltransferase family. OlsB subfamily.</text>
</comment>
<dbReference type="PANTHER" id="PTHR37323:SF1">
    <property type="entry name" value="L-ORNITHINE N(ALPHA)-ACYLTRANSFERASE"/>
    <property type="match status" value="1"/>
</dbReference>
<gene>
    <name evidence="11" type="ORF">A9299_00790</name>
</gene>
<dbReference type="InterPro" id="IPR016181">
    <property type="entry name" value="Acyl_CoA_acyltransferase"/>
</dbReference>
<proteinExistence type="inferred from homology"/>
<reference evidence="11" key="1">
    <citation type="submission" date="2016-06" db="EMBL/GenBank/DDBJ databases">
        <title>Draft genome of Moraxella osloensis CCUG 67237.</title>
        <authorList>
            <person name="Salva-Serra F."/>
            <person name="Engstrom-Jakobsson H."/>
            <person name="Thorell K."/>
            <person name="Gonzales-Siles L."/>
            <person name="Karlsson R."/>
            <person name="Boulund F."/>
            <person name="Engstrand L."/>
            <person name="Kristiansson E."/>
            <person name="Moore E."/>
        </authorList>
    </citation>
    <scope>NUCLEOTIDE SEQUENCE [LARGE SCALE GENOMIC DNA]</scope>
    <source>
        <strain evidence="11">CCUG 67237</strain>
    </source>
</reference>
<evidence type="ECO:0000256" key="1">
    <source>
        <dbReference type="ARBA" id="ARBA00005189"/>
    </source>
</evidence>
<dbReference type="Pfam" id="PF13444">
    <property type="entry name" value="Acetyltransf_5"/>
    <property type="match status" value="1"/>
</dbReference>
<dbReference type="InterPro" id="IPR052351">
    <property type="entry name" value="Ornithine_N-alpha-AT"/>
</dbReference>
<keyword evidence="5" id="KW-0012">Acyltransferase</keyword>
<evidence type="ECO:0000256" key="5">
    <source>
        <dbReference type="ARBA" id="ARBA00023315"/>
    </source>
</evidence>
<dbReference type="PANTHER" id="PTHR37323">
    <property type="entry name" value="GCN5-RELATED N-ACETYLTRANSFERASE"/>
    <property type="match status" value="1"/>
</dbReference>
<dbReference type="SUPFAM" id="SSF55729">
    <property type="entry name" value="Acyl-CoA N-acyltransferases (Nat)"/>
    <property type="match status" value="1"/>
</dbReference>
<keyword evidence="4" id="KW-0443">Lipid metabolism</keyword>